<sequence length="406" mass="42155">MPAPDSPSPLSRPAFLHFLCARVGASLAFQIVSVAVGWQVYELSGSALDLGLIGLAQFLPMAVLTLVVGHVADRYDRRRIVAICMAIEALATLTLAVAALHGLGGRPLIYATLIVMSSARAFEAPTLTTLIPAIVPRAWLPRATALSSSGGQIAQIAGPALGGVGYGLGAGWIYCVAAALYLTAFASIASMAVDRAPPRKEPTTWRTLFAGITFIFQRRLLLGTLSLDLFAVLLGGATALLPIFAKDILQAGPWALGALRAAPACGAMLMSLTLARLTLGEHVGRLLFGALLLFGLATTVFGLSTSIPLSVAALEVLGAADAISVVVRSSLVQLNTPDHMLGRVSAVNTLFVSASNQLGEFESGMLAALVGAVPAVVIGGVGTVAVAGLWMWWFPELRKLRSLTPA</sequence>
<dbReference type="EMBL" id="CP054569">
    <property type="protein sequence ID" value="QKQ50255.1"/>
    <property type="molecule type" value="Genomic_DNA"/>
</dbReference>
<dbReference type="PANTHER" id="PTHR23513:SF9">
    <property type="entry name" value="ENTEROBACTIN EXPORTER ENTS"/>
    <property type="match status" value="1"/>
</dbReference>
<feature type="transmembrane region" description="Helical" evidence="7">
    <location>
        <begin position="15"/>
        <end position="38"/>
    </location>
</feature>
<evidence type="ECO:0000313" key="9">
    <source>
        <dbReference type="EMBL" id="QKQ50255.1"/>
    </source>
</evidence>
<keyword evidence="5 7" id="KW-1133">Transmembrane helix</keyword>
<evidence type="ECO:0000313" key="10">
    <source>
        <dbReference type="Proteomes" id="UP000509782"/>
    </source>
</evidence>
<feature type="transmembrane region" description="Helical" evidence="7">
    <location>
        <begin position="50"/>
        <end position="68"/>
    </location>
</feature>
<dbReference type="PANTHER" id="PTHR23513">
    <property type="entry name" value="INTEGRAL MEMBRANE EFFLUX PROTEIN-RELATED"/>
    <property type="match status" value="1"/>
</dbReference>
<dbReference type="InterPro" id="IPR010290">
    <property type="entry name" value="TM_effector"/>
</dbReference>
<evidence type="ECO:0000256" key="3">
    <source>
        <dbReference type="ARBA" id="ARBA00022475"/>
    </source>
</evidence>
<comment type="subcellular location">
    <subcellularLocation>
        <location evidence="1">Cell membrane</location>
        <topology evidence="1">Multi-pass membrane protein</topology>
    </subcellularLocation>
</comment>
<reference evidence="9 10" key="1">
    <citation type="submission" date="2020-05" db="EMBL/GenBank/DDBJ databases">
        <title>FDA dAtabase for Regulatory Grade micrObial Sequences (FDA-ARGOS): Supporting development and validation of Infectious Disease Dx tests.</title>
        <authorList>
            <person name="Sproer C."/>
            <person name="Gronow S."/>
            <person name="Severitt S."/>
            <person name="Schroder I."/>
            <person name="Tallon L."/>
            <person name="Sadzewicz L."/>
            <person name="Zhao X."/>
            <person name="Vavikolanu K."/>
            <person name="Mehta A."/>
            <person name="Aluvathingal J."/>
            <person name="Nadendla S."/>
            <person name="Myers T."/>
            <person name="Yan Y."/>
            <person name="Sichtig H."/>
        </authorList>
    </citation>
    <scope>NUCLEOTIDE SEQUENCE [LARGE SCALE GENOMIC DNA]</scope>
    <source>
        <strain evidence="9 10">FDAARGOS_787</strain>
    </source>
</reference>
<dbReference type="InterPro" id="IPR036259">
    <property type="entry name" value="MFS_trans_sf"/>
</dbReference>
<evidence type="ECO:0000256" key="4">
    <source>
        <dbReference type="ARBA" id="ARBA00022692"/>
    </source>
</evidence>
<evidence type="ECO:0000256" key="2">
    <source>
        <dbReference type="ARBA" id="ARBA00022448"/>
    </source>
</evidence>
<protein>
    <submittedName>
        <fullName evidence="9">MFS transporter</fullName>
    </submittedName>
</protein>
<feature type="transmembrane region" description="Helical" evidence="7">
    <location>
        <begin position="286"/>
        <end position="307"/>
    </location>
</feature>
<evidence type="ECO:0000256" key="6">
    <source>
        <dbReference type="ARBA" id="ARBA00023136"/>
    </source>
</evidence>
<feature type="domain" description="Major facilitator superfamily (MFS) profile" evidence="8">
    <location>
        <begin position="14"/>
        <end position="398"/>
    </location>
</feature>
<dbReference type="SUPFAM" id="SSF103473">
    <property type="entry name" value="MFS general substrate transporter"/>
    <property type="match status" value="1"/>
</dbReference>
<feature type="transmembrane region" description="Helical" evidence="7">
    <location>
        <begin position="220"/>
        <end position="245"/>
    </location>
</feature>
<dbReference type="Pfam" id="PF05977">
    <property type="entry name" value="MFS_3"/>
    <property type="match status" value="1"/>
</dbReference>
<proteinExistence type="predicted"/>
<dbReference type="Proteomes" id="UP000509782">
    <property type="component" value="Chromosome"/>
</dbReference>
<keyword evidence="3" id="KW-1003">Cell membrane</keyword>
<name>A0A6N0JT26_ACHDE</name>
<dbReference type="AlphaFoldDB" id="A0A6N0JT26"/>
<dbReference type="GO" id="GO:0022857">
    <property type="term" value="F:transmembrane transporter activity"/>
    <property type="evidence" value="ECO:0007669"/>
    <property type="project" value="InterPro"/>
</dbReference>
<accession>A0A6N0JT26</accession>
<feature type="transmembrane region" description="Helical" evidence="7">
    <location>
        <begin position="171"/>
        <end position="193"/>
    </location>
</feature>
<gene>
    <name evidence="9" type="ORF">FOC81_27505</name>
</gene>
<feature type="transmembrane region" description="Helical" evidence="7">
    <location>
        <begin position="365"/>
        <end position="393"/>
    </location>
</feature>
<evidence type="ECO:0000256" key="7">
    <source>
        <dbReference type="SAM" id="Phobius"/>
    </source>
</evidence>
<organism evidence="9 10">
    <name type="scientific">Achromobacter denitrificans</name>
    <name type="common">Alcaligenes denitrificans</name>
    <dbReference type="NCBI Taxonomy" id="32002"/>
    <lineage>
        <taxon>Bacteria</taxon>
        <taxon>Pseudomonadati</taxon>
        <taxon>Pseudomonadota</taxon>
        <taxon>Betaproteobacteria</taxon>
        <taxon>Burkholderiales</taxon>
        <taxon>Alcaligenaceae</taxon>
        <taxon>Achromobacter</taxon>
    </lineage>
</organism>
<keyword evidence="4 7" id="KW-0812">Transmembrane</keyword>
<dbReference type="GO" id="GO:0005886">
    <property type="term" value="C:plasma membrane"/>
    <property type="evidence" value="ECO:0007669"/>
    <property type="project" value="UniProtKB-SubCell"/>
</dbReference>
<dbReference type="InterPro" id="IPR020846">
    <property type="entry name" value="MFS_dom"/>
</dbReference>
<dbReference type="CDD" id="cd06173">
    <property type="entry name" value="MFS_MefA_like"/>
    <property type="match status" value="1"/>
</dbReference>
<evidence type="ECO:0000256" key="1">
    <source>
        <dbReference type="ARBA" id="ARBA00004651"/>
    </source>
</evidence>
<dbReference type="RefSeq" id="WP_174717180.1">
    <property type="nucleotide sequence ID" value="NZ_CP054569.1"/>
</dbReference>
<dbReference type="Gene3D" id="1.20.1250.20">
    <property type="entry name" value="MFS general substrate transporter like domains"/>
    <property type="match status" value="1"/>
</dbReference>
<feature type="transmembrane region" description="Helical" evidence="7">
    <location>
        <begin position="80"/>
        <end position="103"/>
    </location>
</feature>
<feature type="transmembrane region" description="Helical" evidence="7">
    <location>
        <begin position="251"/>
        <end position="274"/>
    </location>
</feature>
<dbReference type="PROSITE" id="PS50850">
    <property type="entry name" value="MFS"/>
    <property type="match status" value="1"/>
</dbReference>
<keyword evidence="6 7" id="KW-0472">Membrane</keyword>
<evidence type="ECO:0000256" key="5">
    <source>
        <dbReference type="ARBA" id="ARBA00022989"/>
    </source>
</evidence>
<keyword evidence="2" id="KW-0813">Transport</keyword>
<evidence type="ECO:0000259" key="8">
    <source>
        <dbReference type="PROSITE" id="PS50850"/>
    </source>
</evidence>